<evidence type="ECO:0000256" key="6">
    <source>
        <dbReference type="ARBA" id="ARBA00023065"/>
    </source>
</evidence>
<dbReference type="GO" id="GO:0051117">
    <property type="term" value="F:ATPase binding"/>
    <property type="evidence" value="ECO:0007669"/>
    <property type="project" value="TreeGrafter"/>
</dbReference>
<proteinExistence type="inferred from homology"/>
<reference evidence="10" key="1">
    <citation type="submission" date="2017-04" db="EMBL/GenBank/DDBJ databases">
        <title>Function of individual gut microbiota members based on whole genome sequencing of pure cultures obtained from chicken caecum.</title>
        <authorList>
            <person name="Medvecky M."/>
            <person name="Cejkova D."/>
            <person name="Polansky O."/>
            <person name="Karasova D."/>
            <person name="Kubasova T."/>
            <person name="Cizek A."/>
            <person name="Rychlik I."/>
        </authorList>
    </citation>
    <scope>NUCLEOTIDE SEQUENCE [LARGE SCALE GENOMIC DNA]</scope>
    <source>
        <strain evidence="10">An149</strain>
    </source>
</reference>
<keyword evidence="6" id="KW-0406">Ion transport</keyword>
<feature type="transmembrane region" description="Helical" evidence="8">
    <location>
        <begin position="582"/>
        <end position="605"/>
    </location>
</feature>
<feature type="transmembrane region" description="Helical" evidence="8">
    <location>
        <begin position="428"/>
        <end position="450"/>
    </location>
</feature>
<evidence type="ECO:0000256" key="8">
    <source>
        <dbReference type="SAM" id="Phobius"/>
    </source>
</evidence>
<comment type="similarity">
    <text evidence="2">Belongs to the V-ATPase 116 kDa subunit family.</text>
</comment>
<comment type="caution">
    <text evidence="9">The sequence shown here is derived from an EMBL/GenBank/DDBJ whole genome shotgun (WGS) entry which is preliminary data.</text>
</comment>
<evidence type="ECO:0000313" key="10">
    <source>
        <dbReference type="Proteomes" id="UP000196258"/>
    </source>
</evidence>
<comment type="subcellular location">
    <subcellularLocation>
        <location evidence="1">Membrane</location>
        <topology evidence="1">Multi-pass membrane protein</topology>
    </subcellularLocation>
</comment>
<feature type="transmembrane region" description="Helical" evidence="8">
    <location>
        <begin position="355"/>
        <end position="378"/>
    </location>
</feature>
<feature type="transmembrane region" description="Helical" evidence="8">
    <location>
        <begin position="462"/>
        <end position="485"/>
    </location>
</feature>
<dbReference type="Proteomes" id="UP000196258">
    <property type="component" value="Unassembled WGS sequence"/>
</dbReference>
<keyword evidence="3" id="KW-0813">Transport</keyword>
<dbReference type="GO" id="GO:0033179">
    <property type="term" value="C:proton-transporting V-type ATPase, V0 domain"/>
    <property type="evidence" value="ECO:0007669"/>
    <property type="project" value="InterPro"/>
</dbReference>
<dbReference type="InterPro" id="IPR002490">
    <property type="entry name" value="V-ATPase_116kDa_su"/>
</dbReference>
<dbReference type="Pfam" id="PF01496">
    <property type="entry name" value="V_ATPase_I"/>
    <property type="match status" value="1"/>
</dbReference>
<protein>
    <submittedName>
        <fullName evidence="9">V-type ATP synthase subunit I</fullName>
    </submittedName>
</protein>
<evidence type="ECO:0000313" key="9">
    <source>
        <dbReference type="EMBL" id="OUQ06229.1"/>
    </source>
</evidence>
<evidence type="ECO:0000256" key="3">
    <source>
        <dbReference type="ARBA" id="ARBA00022448"/>
    </source>
</evidence>
<sequence length="630" mass="71884">MAISRLNLVSINFDKYRYNEVLLKLFSHDDFHPELASKFIDSVTGLSVYNQDNLYEEILVRLNDASNKYNFKLEEVEVENNQINILKVKEYLDDLLLDVERIHAVIEQLDTMIIENQEAVIQLRHVADIDVDFDDLFSCKYLQIRFGKLPVNNISKLDYYESLPFVFKAFEHDNHYTWCMYITTPSDAPEVDNIFSSLYFERIHIPYFVHGSPELAIHEIEEEANVAKEHSNKLNERIAKIFENERDELNKIYTVAKHLNDVYVMQKYVVVIGDKLSVNGFVPTKNVKKFKDDFEALDGVMVDIKPANSDVRLSPPTLLKNNWFSKPFRMFVEMYGVPKYNDADPTLLVSLSYTLLFGIMFGDVGQGIILSLVGLIAYKKFGLQLGAVGVRLGISSTLFGIVFGSVFGNEEILIPMFNAMSPDNTMTLLIAAICLGIVLIVISMTFNVFLNFKKKQIGEAILSQNGICGLLFYISILGLVINMFLGLDFVNVVYVICLIILPLFFIFLKEPLIRKFEEDEKMFPNGFGAFFVEGFFELFEVVLSFITNTMSFLRVGGFVLSHAGMMLVVYTLAEMVGGVGEIIVIIFGNVFVMCLEGLIVGIQVLRLEFYEMFSRYYEGNGVPFKSIKEE</sequence>
<feature type="transmembrane region" description="Helical" evidence="8">
    <location>
        <begin position="390"/>
        <end position="408"/>
    </location>
</feature>
<feature type="transmembrane region" description="Helical" evidence="8">
    <location>
        <begin position="491"/>
        <end position="508"/>
    </location>
</feature>
<keyword evidence="5 8" id="KW-1133">Transmembrane helix</keyword>
<dbReference type="AlphaFoldDB" id="A0A1Y4EHJ0"/>
<evidence type="ECO:0000256" key="7">
    <source>
        <dbReference type="ARBA" id="ARBA00023136"/>
    </source>
</evidence>
<dbReference type="PANTHER" id="PTHR11629">
    <property type="entry name" value="VACUOLAR PROTON ATPASES"/>
    <property type="match status" value="1"/>
</dbReference>
<dbReference type="RefSeq" id="WP_087254844.1">
    <property type="nucleotide sequence ID" value="NZ_CAJKXS010000080.1"/>
</dbReference>
<keyword evidence="4 8" id="KW-0812">Transmembrane</keyword>
<dbReference type="GO" id="GO:0046961">
    <property type="term" value="F:proton-transporting ATPase activity, rotational mechanism"/>
    <property type="evidence" value="ECO:0007669"/>
    <property type="project" value="InterPro"/>
</dbReference>
<gene>
    <name evidence="9" type="ORF">B5E91_02865</name>
</gene>
<organism evidence="9 10">
    <name type="scientific">Thomasclavelia spiroformis</name>
    <dbReference type="NCBI Taxonomy" id="29348"/>
    <lineage>
        <taxon>Bacteria</taxon>
        <taxon>Bacillati</taxon>
        <taxon>Bacillota</taxon>
        <taxon>Erysipelotrichia</taxon>
        <taxon>Erysipelotrichales</taxon>
        <taxon>Coprobacillaceae</taxon>
        <taxon>Thomasclavelia</taxon>
    </lineage>
</organism>
<dbReference type="GO" id="GO:0007035">
    <property type="term" value="P:vacuolar acidification"/>
    <property type="evidence" value="ECO:0007669"/>
    <property type="project" value="TreeGrafter"/>
</dbReference>
<keyword evidence="7 8" id="KW-0472">Membrane</keyword>
<dbReference type="GO" id="GO:0016471">
    <property type="term" value="C:vacuolar proton-transporting V-type ATPase complex"/>
    <property type="evidence" value="ECO:0007669"/>
    <property type="project" value="TreeGrafter"/>
</dbReference>
<dbReference type="EMBL" id="NFLB01000002">
    <property type="protein sequence ID" value="OUQ06229.1"/>
    <property type="molecule type" value="Genomic_DNA"/>
</dbReference>
<evidence type="ECO:0000256" key="4">
    <source>
        <dbReference type="ARBA" id="ARBA00022692"/>
    </source>
</evidence>
<evidence type="ECO:0000256" key="1">
    <source>
        <dbReference type="ARBA" id="ARBA00004141"/>
    </source>
</evidence>
<accession>A0A1Y4EHJ0</accession>
<name>A0A1Y4EHJ0_9FIRM</name>
<evidence type="ECO:0000256" key="5">
    <source>
        <dbReference type="ARBA" id="ARBA00022989"/>
    </source>
</evidence>
<dbReference type="PANTHER" id="PTHR11629:SF63">
    <property type="entry name" value="V-TYPE PROTON ATPASE SUBUNIT A"/>
    <property type="match status" value="1"/>
</dbReference>
<evidence type="ECO:0000256" key="2">
    <source>
        <dbReference type="ARBA" id="ARBA00009904"/>
    </source>
</evidence>
<feature type="transmembrane region" description="Helical" evidence="8">
    <location>
        <begin position="552"/>
        <end position="570"/>
    </location>
</feature>